<dbReference type="SUPFAM" id="SSF52540">
    <property type="entry name" value="P-loop containing nucleoside triphosphate hydrolases"/>
    <property type="match status" value="1"/>
</dbReference>
<proteinExistence type="predicted"/>
<keyword evidence="1" id="KW-0472">Membrane</keyword>
<keyword evidence="1" id="KW-1133">Transmembrane helix</keyword>
<dbReference type="InterPro" id="IPR003959">
    <property type="entry name" value="ATPase_AAA_core"/>
</dbReference>
<organism evidence="3">
    <name type="scientific">viral metagenome</name>
    <dbReference type="NCBI Taxonomy" id="1070528"/>
    <lineage>
        <taxon>unclassified sequences</taxon>
        <taxon>metagenomes</taxon>
        <taxon>organismal metagenomes</taxon>
    </lineage>
</organism>
<dbReference type="Gene3D" id="3.40.50.300">
    <property type="entry name" value="P-loop containing nucleotide triphosphate hydrolases"/>
    <property type="match status" value="1"/>
</dbReference>
<dbReference type="EMBL" id="MN739164">
    <property type="protein sequence ID" value="QHS91815.1"/>
    <property type="molecule type" value="Genomic_DNA"/>
</dbReference>
<accession>A0A6C0BHJ2</accession>
<name>A0A6C0BHJ2_9ZZZZ</name>
<sequence length="326" mass="37263">MSFISSISYFTGGLGILSLFTPILTPLLFILKLIGINYYTIRNDEERVRAAIKVLHKNTISSTIIFQYGNFFPSGTFIGFYCIGYYTYANSREFGSSEVHIITTKDSFLKLVESTKVTSVFAKDKPIDEIMKEEIEKEPLLIFGREGGYTNLFYSRLRLDVQGLEPKGQQKEIIEDICKIYKEKRRGVFFIHGISGAGKSTIGLLVAKKLNGTFCHSFNPTDPGDTLHLLLRDTEPSDETPTVIVLEEVNTLIRHVNEGVIEKHKEITTLIHNKMTYNTFIDDLILYKNVIIIMTSNEDKQMIDLIDPSYLRKGRIDEYYTMMEVL</sequence>
<protein>
    <recommendedName>
        <fullName evidence="2">AAA+ ATPase domain-containing protein</fullName>
    </recommendedName>
</protein>
<dbReference type="Pfam" id="PF00004">
    <property type="entry name" value="AAA"/>
    <property type="match status" value="1"/>
</dbReference>
<keyword evidence="1" id="KW-0812">Transmembrane</keyword>
<dbReference type="SMART" id="SM00382">
    <property type="entry name" value="AAA"/>
    <property type="match status" value="1"/>
</dbReference>
<evidence type="ECO:0000256" key="1">
    <source>
        <dbReference type="SAM" id="Phobius"/>
    </source>
</evidence>
<evidence type="ECO:0000259" key="2">
    <source>
        <dbReference type="SMART" id="SM00382"/>
    </source>
</evidence>
<dbReference type="InterPro" id="IPR003593">
    <property type="entry name" value="AAA+_ATPase"/>
</dbReference>
<dbReference type="InterPro" id="IPR027417">
    <property type="entry name" value="P-loop_NTPase"/>
</dbReference>
<dbReference type="GO" id="GO:0005524">
    <property type="term" value="F:ATP binding"/>
    <property type="evidence" value="ECO:0007669"/>
    <property type="project" value="InterPro"/>
</dbReference>
<dbReference type="GO" id="GO:0016887">
    <property type="term" value="F:ATP hydrolysis activity"/>
    <property type="evidence" value="ECO:0007669"/>
    <property type="project" value="InterPro"/>
</dbReference>
<evidence type="ECO:0000313" key="3">
    <source>
        <dbReference type="EMBL" id="QHS91815.1"/>
    </source>
</evidence>
<dbReference type="AlphaFoldDB" id="A0A6C0BHJ2"/>
<feature type="domain" description="AAA+ ATPase" evidence="2">
    <location>
        <begin position="185"/>
        <end position="321"/>
    </location>
</feature>
<feature type="transmembrane region" description="Helical" evidence="1">
    <location>
        <begin position="6"/>
        <end position="31"/>
    </location>
</feature>
<reference evidence="3" key="1">
    <citation type="journal article" date="2020" name="Nature">
        <title>Giant virus diversity and host interactions through global metagenomics.</title>
        <authorList>
            <person name="Schulz F."/>
            <person name="Roux S."/>
            <person name="Paez-Espino D."/>
            <person name="Jungbluth S."/>
            <person name="Walsh D.A."/>
            <person name="Denef V.J."/>
            <person name="McMahon K.D."/>
            <person name="Konstantinidis K.T."/>
            <person name="Eloe-Fadrosh E.A."/>
            <person name="Kyrpides N.C."/>
            <person name="Woyke T."/>
        </authorList>
    </citation>
    <scope>NUCLEOTIDE SEQUENCE</scope>
    <source>
        <strain evidence="3">GVMAG-M-3300013006-15</strain>
    </source>
</reference>